<proteinExistence type="predicted"/>
<dbReference type="Proteomes" id="UP000036959">
    <property type="component" value="Unassembled WGS sequence"/>
</dbReference>
<feature type="signal peptide" evidence="2">
    <location>
        <begin position="1"/>
        <end position="21"/>
    </location>
</feature>
<evidence type="ECO:0000256" key="1">
    <source>
        <dbReference type="SAM" id="MobiDB-lite"/>
    </source>
</evidence>
<protein>
    <submittedName>
        <fullName evidence="3">Uncharacterized protein</fullName>
    </submittedName>
</protein>
<evidence type="ECO:0000256" key="2">
    <source>
        <dbReference type="SAM" id="SignalP"/>
    </source>
</evidence>
<reference evidence="4" key="1">
    <citation type="submission" date="2015-06" db="EMBL/GenBank/DDBJ databases">
        <title>Comparative genomics of Burkholderia leaf nodule symbionts.</title>
        <authorList>
            <person name="Carlier A."/>
            <person name="Eberl L."/>
            <person name="Pinto-Carbo M."/>
        </authorList>
    </citation>
    <scope>NUCLEOTIDE SEQUENCE [LARGE SCALE GENOMIC DNA]</scope>
    <source>
        <strain evidence="4">UZHbot4</strain>
    </source>
</reference>
<feature type="region of interest" description="Disordered" evidence="1">
    <location>
        <begin position="48"/>
        <end position="82"/>
    </location>
</feature>
<evidence type="ECO:0000313" key="4">
    <source>
        <dbReference type="Proteomes" id="UP000036959"/>
    </source>
</evidence>
<feature type="compositionally biased region" description="Basic and acidic residues" evidence="1">
    <location>
        <begin position="69"/>
        <end position="82"/>
    </location>
</feature>
<keyword evidence="2" id="KW-0732">Signal</keyword>
<dbReference type="PATRIC" id="fig|242163.4.peg.885"/>
<sequence length="82" mass="8518">MKVSTLLASGAFCALAGAMVAAQPPPAPDLHLTTKASVSAAQDVARAHEMTPPAPRGDLRGDIASNVRVRPDGDRDERPAHH</sequence>
<evidence type="ECO:0000313" key="3">
    <source>
        <dbReference type="EMBL" id="KND59516.1"/>
    </source>
</evidence>
<comment type="caution">
    <text evidence="3">The sequence shown here is derived from an EMBL/GenBank/DDBJ whole genome shotgun (WGS) entry which is preliminary data.</text>
</comment>
<feature type="chain" id="PRO_5005544241" evidence="2">
    <location>
        <begin position="22"/>
        <end position="82"/>
    </location>
</feature>
<keyword evidence="4" id="KW-1185">Reference proteome</keyword>
<dbReference type="RefSeq" id="WP_050454633.1">
    <property type="nucleotide sequence ID" value="NZ_LFJJ01000122.1"/>
</dbReference>
<dbReference type="OrthoDB" id="9007970at2"/>
<name>A0A0L0MB68_9BURK</name>
<gene>
    <name evidence="3" type="ORF">BVER_01329c</name>
</gene>
<organism evidence="3 4">
    <name type="scientific">Candidatus Burkholderia verschuerenii</name>
    <dbReference type="NCBI Taxonomy" id="242163"/>
    <lineage>
        <taxon>Bacteria</taxon>
        <taxon>Pseudomonadati</taxon>
        <taxon>Pseudomonadota</taxon>
        <taxon>Betaproteobacteria</taxon>
        <taxon>Burkholderiales</taxon>
        <taxon>Burkholderiaceae</taxon>
        <taxon>Burkholderia</taxon>
    </lineage>
</organism>
<dbReference type="EMBL" id="LFJJ01000122">
    <property type="protein sequence ID" value="KND59516.1"/>
    <property type="molecule type" value="Genomic_DNA"/>
</dbReference>
<dbReference type="AlphaFoldDB" id="A0A0L0MB68"/>
<accession>A0A0L0MB68</accession>